<gene>
    <name evidence="1" type="ORF">TDIB3V08_LOCUS8124</name>
</gene>
<dbReference type="AlphaFoldDB" id="A0A7R8VQR5"/>
<reference evidence="1" key="1">
    <citation type="submission" date="2020-11" db="EMBL/GenBank/DDBJ databases">
        <authorList>
            <person name="Tran Van P."/>
        </authorList>
    </citation>
    <scope>NUCLEOTIDE SEQUENCE</scope>
</reference>
<dbReference type="EMBL" id="OA568830">
    <property type="protein sequence ID" value="CAD7201933.1"/>
    <property type="molecule type" value="Genomic_DNA"/>
</dbReference>
<protein>
    <submittedName>
        <fullName evidence="1">Uncharacterized protein</fullName>
    </submittedName>
</protein>
<name>A0A7R8VQR5_TIMDO</name>
<proteinExistence type="predicted"/>
<accession>A0A7R8VQR5</accession>
<organism evidence="1">
    <name type="scientific">Timema douglasi</name>
    <name type="common">Walking stick</name>
    <dbReference type="NCBI Taxonomy" id="61478"/>
    <lineage>
        <taxon>Eukaryota</taxon>
        <taxon>Metazoa</taxon>
        <taxon>Ecdysozoa</taxon>
        <taxon>Arthropoda</taxon>
        <taxon>Hexapoda</taxon>
        <taxon>Insecta</taxon>
        <taxon>Pterygota</taxon>
        <taxon>Neoptera</taxon>
        <taxon>Polyneoptera</taxon>
        <taxon>Phasmatodea</taxon>
        <taxon>Timematodea</taxon>
        <taxon>Timematoidea</taxon>
        <taxon>Timematidae</taxon>
        <taxon>Timema</taxon>
    </lineage>
</organism>
<evidence type="ECO:0000313" key="1">
    <source>
        <dbReference type="EMBL" id="CAD7201933.1"/>
    </source>
</evidence>
<sequence length="254" mass="28509">MGQREKCHAHHATPPQSISYAFSLGARTMYAGRDVVDETSHTETEKRGSFGMAPETENEGLQFRQQSGLVSWRRHAACGQKLDIPNKLYHVFDEWIDLDAVELNTTSALANYATEAGPLLNRRSALSTRNGLTLYKQLLKPILNYACPAWGQLADTYMKRMQAFQSVSLRIIVGAPWYVRNETLHCDLDMPTIKYHFRELVQSFYDRLPCAILSRGLGTTSSTLVDAIDVPKPCLDKRDVSTVVCEALTQPAIE</sequence>